<sequence length="81" mass="8956">MSKNSEKKKGRERTKPKREKKRPRAEEPPLGFTMKNYALFAIGIVAIGAGFFTLARGSITLAPILLVLGYCVLIPVAILLR</sequence>
<feature type="compositionally biased region" description="Basic residues" evidence="1">
    <location>
        <begin position="10"/>
        <end position="23"/>
    </location>
</feature>
<comment type="caution">
    <text evidence="3">The sequence shown here is derived from an EMBL/GenBank/DDBJ whole genome shotgun (WGS) entry which is preliminary data.</text>
</comment>
<keyword evidence="2" id="KW-0472">Membrane</keyword>
<evidence type="ECO:0000313" key="4">
    <source>
        <dbReference type="Proteomes" id="UP000051717"/>
    </source>
</evidence>
<dbReference type="AlphaFoldDB" id="A0A0S8GCX9"/>
<evidence type="ECO:0000313" key="3">
    <source>
        <dbReference type="EMBL" id="KPK70513.1"/>
    </source>
</evidence>
<protein>
    <recommendedName>
        <fullName evidence="5">DUF3098 domain-containing protein</fullName>
    </recommendedName>
</protein>
<feature type="region of interest" description="Disordered" evidence="1">
    <location>
        <begin position="1"/>
        <end position="29"/>
    </location>
</feature>
<evidence type="ECO:0000256" key="1">
    <source>
        <dbReference type="SAM" id="MobiDB-lite"/>
    </source>
</evidence>
<proteinExistence type="predicted"/>
<feature type="transmembrane region" description="Helical" evidence="2">
    <location>
        <begin position="61"/>
        <end position="80"/>
    </location>
</feature>
<dbReference type="EMBL" id="LJUI01000014">
    <property type="protein sequence ID" value="KPK70513.1"/>
    <property type="molecule type" value="Genomic_DNA"/>
</dbReference>
<keyword evidence="2" id="KW-1133">Transmembrane helix</keyword>
<reference evidence="3 4" key="1">
    <citation type="journal article" date="2015" name="Microbiome">
        <title>Genomic resolution of linkages in carbon, nitrogen, and sulfur cycling among widespread estuary sediment bacteria.</title>
        <authorList>
            <person name="Baker B.J."/>
            <person name="Lazar C.S."/>
            <person name="Teske A.P."/>
            <person name="Dick G.J."/>
        </authorList>
    </citation>
    <scope>NUCLEOTIDE SEQUENCE [LARGE SCALE GENOMIC DNA]</scope>
    <source>
        <strain evidence="3">SM23_40</strain>
    </source>
</reference>
<evidence type="ECO:0008006" key="5">
    <source>
        <dbReference type="Google" id="ProtNLM"/>
    </source>
</evidence>
<name>A0A0S8GCX9_UNCT6</name>
<dbReference type="Proteomes" id="UP000051717">
    <property type="component" value="Unassembled WGS sequence"/>
</dbReference>
<keyword evidence="2" id="KW-0812">Transmembrane</keyword>
<accession>A0A0S8GCX9</accession>
<feature type="transmembrane region" description="Helical" evidence="2">
    <location>
        <begin position="37"/>
        <end position="55"/>
    </location>
</feature>
<gene>
    <name evidence="3" type="ORF">AMJ82_02985</name>
</gene>
<organism evidence="3 4">
    <name type="scientific">candidate division TA06 bacterium SM23_40</name>
    <dbReference type="NCBI Taxonomy" id="1703774"/>
    <lineage>
        <taxon>Bacteria</taxon>
        <taxon>Bacteria division TA06</taxon>
    </lineage>
</organism>
<evidence type="ECO:0000256" key="2">
    <source>
        <dbReference type="SAM" id="Phobius"/>
    </source>
</evidence>